<comment type="caution">
    <text evidence="2">The sequence shown here is derived from an EMBL/GenBank/DDBJ whole genome shotgun (WGS) entry which is preliminary data.</text>
</comment>
<evidence type="ECO:0000313" key="2">
    <source>
        <dbReference type="EMBL" id="KAK2164460.1"/>
    </source>
</evidence>
<sequence length="197" mass="21934">MSSRSSKRGVKGTCYQYRGLDKDTAQHSNNPFGGTVQVQNVKGARVYIWGDADVDEEEILNDDTEKHELRARGRLKANTCPDQENTTLTIERPVLTGETLQKIAVKFACEVAELKRINNLLTDQDFFALTSIKVPILKYGLMRETLEEEIRQNAGTLGVGSTNGAAVTLGVGASNDSSFGTDRRQRLRWRRVEGSRQ</sequence>
<dbReference type="AlphaFoldDB" id="A0AAD9K5M6"/>
<keyword evidence="3" id="KW-1185">Reference proteome</keyword>
<evidence type="ECO:0000259" key="1">
    <source>
        <dbReference type="PROSITE" id="PS51782"/>
    </source>
</evidence>
<protein>
    <recommendedName>
        <fullName evidence="1">LysM domain-containing protein</fullName>
    </recommendedName>
</protein>
<dbReference type="EMBL" id="JAODUP010000063">
    <property type="protein sequence ID" value="KAK2164460.1"/>
    <property type="molecule type" value="Genomic_DNA"/>
</dbReference>
<evidence type="ECO:0000313" key="3">
    <source>
        <dbReference type="Proteomes" id="UP001208570"/>
    </source>
</evidence>
<gene>
    <name evidence="2" type="ORF">LSH36_63g06035</name>
</gene>
<dbReference type="Proteomes" id="UP001208570">
    <property type="component" value="Unassembled WGS sequence"/>
</dbReference>
<dbReference type="InterPro" id="IPR045030">
    <property type="entry name" value="LYSM1-4"/>
</dbReference>
<dbReference type="PANTHER" id="PTHR20932">
    <property type="entry name" value="LYSM AND PUTATIVE PEPTIDOGLYCAN-BINDING DOMAIN-CONTAINING PROTEIN"/>
    <property type="match status" value="1"/>
</dbReference>
<organism evidence="2 3">
    <name type="scientific">Paralvinella palmiformis</name>
    <dbReference type="NCBI Taxonomy" id="53620"/>
    <lineage>
        <taxon>Eukaryota</taxon>
        <taxon>Metazoa</taxon>
        <taxon>Spiralia</taxon>
        <taxon>Lophotrochozoa</taxon>
        <taxon>Annelida</taxon>
        <taxon>Polychaeta</taxon>
        <taxon>Sedentaria</taxon>
        <taxon>Canalipalpata</taxon>
        <taxon>Terebellida</taxon>
        <taxon>Terebelliformia</taxon>
        <taxon>Alvinellidae</taxon>
        <taxon>Paralvinella</taxon>
    </lineage>
</organism>
<dbReference type="CDD" id="cd00118">
    <property type="entry name" value="LysM"/>
    <property type="match status" value="1"/>
</dbReference>
<reference evidence="2" key="1">
    <citation type="journal article" date="2023" name="Mol. Biol. Evol.">
        <title>Third-Generation Sequencing Reveals the Adaptive Role of the Epigenome in Three Deep-Sea Polychaetes.</title>
        <authorList>
            <person name="Perez M."/>
            <person name="Aroh O."/>
            <person name="Sun Y."/>
            <person name="Lan Y."/>
            <person name="Juniper S.K."/>
            <person name="Young C.R."/>
            <person name="Angers B."/>
            <person name="Qian P.Y."/>
        </authorList>
    </citation>
    <scope>NUCLEOTIDE SEQUENCE</scope>
    <source>
        <strain evidence="2">P08H-3</strain>
    </source>
</reference>
<dbReference type="PROSITE" id="PS51782">
    <property type="entry name" value="LYSM"/>
    <property type="match status" value="1"/>
</dbReference>
<dbReference type="PANTHER" id="PTHR20932:SF13">
    <property type="entry name" value="LD36653P"/>
    <property type="match status" value="1"/>
</dbReference>
<proteinExistence type="predicted"/>
<accession>A0AAD9K5M6</accession>
<feature type="domain" description="LysM" evidence="1">
    <location>
        <begin position="90"/>
        <end position="134"/>
    </location>
</feature>
<dbReference type="Gene3D" id="3.10.350.10">
    <property type="entry name" value="LysM domain"/>
    <property type="match status" value="1"/>
</dbReference>
<name>A0AAD9K5M6_9ANNE</name>
<dbReference type="InterPro" id="IPR018392">
    <property type="entry name" value="LysM"/>
</dbReference>
<dbReference type="InterPro" id="IPR036779">
    <property type="entry name" value="LysM_dom_sf"/>
</dbReference>